<name>A0A1G4YCH3_9ENTR</name>
<dbReference type="EMBL" id="FMUI01000006">
    <property type="protein sequence ID" value="SCX51196.1"/>
    <property type="molecule type" value="Genomic_DNA"/>
</dbReference>
<organism evidence="1 2">
    <name type="scientific">Kosakonia sacchari</name>
    <dbReference type="NCBI Taxonomy" id="1158459"/>
    <lineage>
        <taxon>Bacteria</taxon>
        <taxon>Pseudomonadati</taxon>
        <taxon>Pseudomonadota</taxon>
        <taxon>Gammaproteobacteria</taxon>
        <taxon>Enterobacterales</taxon>
        <taxon>Enterobacteriaceae</taxon>
        <taxon>Kosakonia</taxon>
    </lineage>
</organism>
<evidence type="ECO:0000313" key="2">
    <source>
        <dbReference type="Proteomes" id="UP000183569"/>
    </source>
</evidence>
<dbReference type="AlphaFoldDB" id="A0A1G4YCH3"/>
<evidence type="ECO:0000313" key="1">
    <source>
        <dbReference type="EMBL" id="SCX51196.1"/>
    </source>
</evidence>
<dbReference type="Proteomes" id="UP000183569">
    <property type="component" value="Unassembled WGS sequence"/>
</dbReference>
<comment type="caution">
    <text evidence="1">The sequence shown here is derived from an EMBL/GenBank/DDBJ whole genome shotgun (WGS) entry which is preliminary data.</text>
</comment>
<accession>A0A1G4YCH3</accession>
<proteinExistence type="predicted"/>
<gene>
    <name evidence="1" type="ORF">SAMN02927897_02406</name>
</gene>
<reference evidence="1 2" key="1">
    <citation type="submission" date="2016-10" db="EMBL/GenBank/DDBJ databases">
        <authorList>
            <person name="Varghese N."/>
            <person name="Submissions S."/>
        </authorList>
    </citation>
    <scope>NUCLEOTIDE SEQUENCE [LARGE SCALE GENOMIC DNA]</scope>
    <source>
        <strain evidence="1 2">CGMCC 1.12102</strain>
    </source>
</reference>
<sequence>MRDDGTIPMDESLLECDLDWFGVAPDGSLAHFATAGVGPVPVELSGSVANYELVFDYFASLQPMSDIEVIEENLEEFANEEQRQRYLASFIAMSRKGLLSYDFKENMYILVARPIVPMKYDLLPEHIKNTLPLI</sequence>
<protein>
    <submittedName>
        <fullName evidence="1">Uncharacterized protein</fullName>
    </submittedName>
</protein>